<dbReference type="PANTHER" id="PTHR37287:SF1">
    <property type="entry name" value="INO EIGHTY SUBUNIT 1"/>
    <property type="match status" value="1"/>
</dbReference>
<feature type="compositionally biased region" description="Low complexity" evidence="1">
    <location>
        <begin position="510"/>
        <end position="528"/>
    </location>
</feature>
<protein>
    <submittedName>
        <fullName evidence="2">Ino eighty subunit 1</fullName>
    </submittedName>
</protein>
<name>A0ABX6EV11_KLUMA</name>
<feature type="region of interest" description="Disordered" evidence="1">
    <location>
        <begin position="451"/>
        <end position="562"/>
    </location>
</feature>
<feature type="compositionally biased region" description="Polar residues" evidence="1">
    <location>
        <begin position="40"/>
        <end position="56"/>
    </location>
</feature>
<dbReference type="PANTHER" id="PTHR37287">
    <property type="entry name" value="INO EIGHTY SUBUNIT 1"/>
    <property type="match status" value="1"/>
</dbReference>
<keyword evidence="3" id="KW-1185">Reference proteome</keyword>
<gene>
    <name evidence="2" type="primary">IES1</name>
    <name evidence="2" type="ORF">FIM1_1630</name>
</gene>
<proteinExistence type="predicted"/>
<sequence length="694" mass="78270">MTKRVYDPIHDTYQIRETPEPLALSEERSQDDNEREKDASSTQSENFPSAFESQPENSEKSPSDAKFDGKESTVSADSPPSGELPIDSSKSAIPSQSKVELVQYPGNERKSKHAQAMSFMTTTLRPKPKTKEPSRYTRHLKKSDGEPFTRKDIHYEFLSKLLSDTRQLFHNPFKDFFPLEYTPIEGRVINVTDIDYNAKRFIRDEKLTFSQLYILAIASSSKCSKVLRDKLLFDHHVAFSTCILSLLVNTGRLNTTVNFFLEMTSQLRTFHSIPCLQHYSSDPKSLQDTPRIKSILKTVPLGSDVPIEFHKWYAADYPRNPSEWVNPVSLIFAFCEQHAILDWNIIIPNCKQKVTLYQLFDDNTFDPTMRANLFLWLMYIHMETNLTPEALQAAKPTFGVEQNGMFPMLKASAEIDIDTEVEEQYGQEQLEKRISFLNQTGAERTIVQQTMDTPPAGSEGDLQDGDSSVRDGKASSVAKPKQPRASAKEKSTKSQPLIIQQDTQRKKKASASSGTSSNNSTSNKSSNGVNESEVNGNTSSNGAENKVAANRAKVQQGKDERVQQKIDLDKNYKIKDDLTQDQLRNKLIEAHKIANQKCHELGLVKLFDEFEDVPLATIIGIRGKKRKKFSDGILGYETDMLGVLRHSKRLMLQKLRDRFQVSEPNHDSNPPATLANTQNGNGDSSTHTDISKSA</sequence>
<feature type="compositionally biased region" description="Polar residues" evidence="1">
    <location>
        <begin position="529"/>
        <end position="543"/>
    </location>
</feature>
<feature type="compositionally biased region" description="Polar residues" evidence="1">
    <location>
        <begin position="88"/>
        <end position="98"/>
    </location>
</feature>
<feature type="compositionally biased region" description="Basic and acidic residues" evidence="1">
    <location>
        <begin position="57"/>
        <end position="71"/>
    </location>
</feature>
<evidence type="ECO:0000256" key="1">
    <source>
        <dbReference type="SAM" id="MobiDB-lite"/>
    </source>
</evidence>
<feature type="compositionally biased region" description="Basic and acidic residues" evidence="1">
    <location>
        <begin position="1"/>
        <end position="39"/>
    </location>
</feature>
<dbReference type="Proteomes" id="UP000422736">
    <property type="component" value="Chromosome 2"/>
</dbReference>
<feature type="compositionally biased region" description="Polar residues" evidence="1">
    <location>
        <begin position="667"/>
        <end position="694"/>
    </location>
</feature>
<reference evidence="2 3" key="1">
    <citation type="submission" date="2016-03" db="EMBL/GenBank/DDBJ databases">
        <title>How can Kluyveromyces marxianus grow so fast - potential evolutionary course in Saccharomyces Complex revealed by comparative genomics.</title>
        <authorList>
            <person name="Mo W."/>
            <person name="Lu W."/>
            <person name="Yang X."/>
            <person name="Qi J."/>
            <person name="Lv H."/>
        </authorList>
    </citation>
    <scope>NUCLEOTIDE SEQUENCE [LARGE SCALE GENOMIC DNA]</scope>
    <source>
        <strain evidence="2 3">FIM1</strain>
    </source>
</reference>
<dbReference type="InterPro" id="IPR038014">
    <property type="entry name" value="Ies1"/>
</dbReference>
<evidence type="ECO:0000313" key="2">
    <source>
        <dbReference type="EMBL" id="QGN14953.1"/>
    </source>
</evidence>
<dbReference type="EMBL" id="CP015055">
    <property type="protein sequence ID" value="QGN14953.1"/>
    <property type="molecule type" value="Genomic_DNA"/>
</dbReference>
<feature type="compositionally biased region" description="Polar residues" evidence="1">
    <location>
        <begin position="493"/>
        <end position="502"/>
    </location>
</feature>
<accession>A0ABX6EV11</accession>
<organism evidence="2 3">
    <name type="scientific">Kluyveromyces marxianus</name>
    <name type="common">Yeast</name>
    <name type="synonym">Candida kefyr</name>
    <dbReference type="NCBI Taxonomy" id="4911"/>
    <lineage>
        <taxon>Eukaryota</taxon>
        <taxon>Fungi</taxon>
        <taxon>Dikarya</taxon>
        <taxon>Ascomycota</taxon>
        <taxon>Saccharomycotina</taxon>
        <taxon>Saccharomycetes</taxon>
        <taxon>Saccharomycetales</taxon>
        <taxon>Saccharomycetaceae</taxon>
        <taxon>Kluyveromyces</taxon>
    </lineage>
</organism>
<feature type="region of interest" description="Disordered" evidence="1">
    <location>
        <begin position="1"/>
        <end position="143"/>
    </location>
</feature>
<evidence type="ECO:0000313" key="3">
    <source>
        <dbReference type="Proteomes" id="UP000422736"/>
    </source>
</evidence>
<feature type="region of interest" description="Disordered" evidence="1">
    <location>
        <begin position="661"/>
        <end position="694"/>
    </location>
</feature>